<feature type="domain" description="SLH" evidence="2">
    <location>
        <begin position="553"/>
        <end position="616"/>
    </location>
</feature>
<dbReference type="Pfam" id="PF16244">
    <property type="entry name" value="DUF4901"/>
    <property type="match status" value="2"/>
</dbReference>
<keyword evidence="4" id="KW-1185">Reference proteome</keyword>
<accession>A0A285UNC9</accession>
<dbReference type="Pfam" id="PF00395">
    <property type="entry name" value="SLH"/>
    <property type="match status" value="2"/>
</dbReference>
<evidence type="ECO:0000313" key="4">
    <source>
        <dbReference type="Proteomes" id="UP000219252"/>
    </source>
</evidence>
<name>A0A285UNC9_9BACL</name>
<gene>
    <name evidence="3" type="ORF">SAMN05877842_11592</name>
</gene>
<dbReference type="OrthoDB" id="2953630at2"/>
<evidence type="ECO:0000313" key="3">
    <source>
        <dbReference type="EMBL" id="SOC43339.1"/>
    </source>
</evidence>
<evidence type="ECO:0000256" key="1">
    <source>
        <dbReference type="SAM" id="SignalP"/>
    </source>
</evidence>
<dbReference type="RefSeq" id="WP_097150762.1">
    <property type="nucleotide sequence ID" value="NZ_OBQC01000015.1"/>
</dbReference>
<organism evidence="3 4">
    <name type="scientific">Ureibacillus acetophenoni</name>
    <dbReference type="NCBI Taxonomy" id="614649"/>
    <lineage>
        <taxon>Bacteria</taxon>
        <taxon>Bacillati</taxon>
        <taxon>Bacillota</taxon>
        <taxon>Bacilli</taxon>
        <taxon>Bacillales</taxon>
        <taxon>Caryophanaceae</taxon>
        <taxon>Ureibacillus</taxon>
    </lineage>
</organism>
<dbReference type="AlphaFoldDB" id="A0A285UNC9"/>
<evidence type="ECO:0000259" key="2">
    <source>
        <dbReference type="PROSITE" id="PS51272"/>
    </source>
</evidence>
<dbReference type="InterPro" id="IPR032599">
    <property type="entry name" value="YcdB/YcdC_rep_domain"/>
</dbReference>
<reference evidence="4" key="1">
    <citation type="submission" date="2017-08" db="EMBL/GenBank/DDBJ databases">
        <authorList>
            <person name="Varghese N."/>
            <person name="Submissions S."/>
        </authorList>
    </citation>
    <scope>NUCLEOTIDE SEQUENCE [LARGE SCALE GENOMIC DNA]</scope>
    <source>
        <strain evidence="4">JC23</strain>
    </source>
</reference>
<dbReference type="InterPro" id="IPR001119">
    <property type="entry name" value="SLH_dom"/>
</dbReference>
<dbReference type="Proteomes" id="UP000219252">
    <property type="component" value="Unassembled WGS sequence"/>
</dbReference>
<dbReference type="EMBL" id="OBQC01000015">
    <property type="protein sequence ID" value="SOC43339.1"/>
    <property type="molecule type" value="Genomic_DNA"/>
</dbReference>
<keyword evidence="1" id="KW-0732">Signal</keyword>
<feature type="chain" id="PRO_5011995726" evidence="1">
    <location>
        <begin position="28"/>
        <end position="749"/>
    </location>
</feature>
<sequence length="749" mass="85014">MKLIKKLGVITLSTGLTIGILAPGASATSLGNIQQNDVQIQVSQVDSVVTKSDLIKRFKEFFPNQFDFLDDSDFHMWTGRSYPDEEDTIRYDLSFDKSVNGNFVYGGASFVGDDLEIVNFHYRSDNAVDALFPAKVSKEEAKQVALSFISKFPESSEYKLQPDNFNYYPSQLLTEPFRYSFTFVRLKDNVPISDQQIQVTVLGNGEVSEFYRYSNSTGSKTYDDVTKVLPEQDMLTKIKENLSIDLQYSIDVDYETGASGVKLVYAPNSSVYGIHALTGDWYKLYEFSPQVPKKNEIQPIVTQALPPKNPNITIEEAKALAEELLAVDSEDFKLRIESIDEVNDYNGQDVININYMYEYKNGGTGTNLVLDKRTGEIIQYTDIRNHLSRDLGIDEIEDEKNENVKLLSEEEALSHALEYLKEYAPSYLHNYSMPIVENIFNEDRGTYSFAFPRIVNGLVVSGNYISLSVSSEDGSLLDFNVSFTDIKNWPSVDKVISKEKATEKYFENFKLDLNYTNLWSSKNKDHYYLVYTPLFNDSRFNSLDANNGEWIDSVKSKPEVIAPDWAENELKYMIESGIINAGDAKTFDGNAKVTKGSAIEVIIKSMSHTYFGYPYGERNKSHSFDNIKPDHRLYQVVERAVSNGILKKDNNTFNLDESLTREELAVWYIRTLGLEEAAKSQGIYQLNFDDAEDVSQENVGYVALAHSLGLITTENNKFNPKQEVSYADLAVSTVRLAHEVYKKGIHIRY</sequence>
<proteinExistence type="predicted"/>
<protein>
    <submittedName>
        <fullName evidence="3">S-layer family protein</fullName>
    </submittedName>
</protein>
<dbReference type="PROSITE" id="PS51272">
    <property type="entry name" value="SLH"/>
    <property type="match status" value="2"/>
</dbReference>
<feature type="domain" description="SLH" evidence="2">
    <location>
        <begin position="620"/>
        <end position="682"/>
    </location>
</feature>
<feature type="signal peptide" evidence="1">
    <location>
        <begin position="1"/>
        <end position="27"/>
    </location>
</feature>